<organism evidence="2 3">
    <name type="scientific">Gymnopus androsaceus JB14</name>
    <dbReference type="NCBI Taxonomy" id="1447944"/>
    <lineage>
        <taxon>Eukaryota</taxon>
        <taxon>Fungi</taxon>
        <taxon>Dikarya</taxon>
        <taxon>Basidiomycota</taxon>
        <taxon>Agaricomycotina</taxon>
        <taxon>Agaricomycetes</taxon>
        <taxon>Agaricomycetidae</taxon>
        <taxon>Agaricales</taxon>
        <taxon>Marasmiineae</taxon>
        <taxon>Omphalotaceae</taxon>
        <taxon>Gymnopus</taxon>
    </lineage>
</organism>
<evidence type="ECO:0000313" key="3">
    <source>
        <dbReference type="Proteomes" id="UP000799118"/>
    </source>
</evidence>
<keyword evidence="3" id="KW-1185">Reference proteome</keyword>
<accession>A0A6A4HDJ4</accession>
<sequence length="285" mass="31977">MSSAESSDTPLNAPAMRRPRKQPRFPETLESFWQTIGPILEHIFDSPYVPVDAEEYSIVYSKCFNYMNSSSASMPGYKKIHDFFAERAKKVFDNAHVESGLQLVRYVLAEFSGFSAAVRLVSRMLAYFDRHLVSTLVQEGSGWSSAGRPVTHGHPKNPDLRLKLEIALKVERWGYHKDAGSKNLGTLEEVESWAEAGSTLDCIVPMSSLAYRRFRMIVLEPLFSGEGGLITAIEGLLDRTQNQELALSERESLVLRLRGAFRRCGVDPEQPVRVKLESYSASPSI</sequence>
<protein>
    <recommendedName>
        <fullName evidence="4">Cullin N-terminal domain-containing protein</fullName>
    </recommendedName>
</protein>
<dbReference type="Gene3D" id="1.20.1310.10">
    <property type="entry name" value="Cullin Repeats"/>
    <property type="match status" value="1"/>
</dbReference>
<name>A0A6A4HDJ4_9AGAR</name>
<dbReference type="SUPFAM" id="SSF74788">
    <property type="entry name" value="Cullin repeat-like"/>
    <property type="match status" value="1"/>
</dbReference>
<evidence type="ECO:0000313" key="2">
    <source>
        <dbReference type="EMBL" id="KAE9395850.1"/>
    </source>
</evidence>
<evidence type="ECO:0000256" key="1">
    <source>
        <dbReference type="SAM" id="MobiDB-lite"/>
    </source>
</evidence>
<evidence type="ECO:0008006" key="4">
    <source>
        <dbReference type="Google" id="ProtNLM"/>
    </source>
</evidence>
<gene>
    <name evidence="2" type="ORF">BT96DRAFT_922588</name>
</gene>
<dbReference type="OrthoDB" id="2880952at2759"/>
<feature type="compositionally biased region" description="Polar residues" evidence="1">
    <location>
        <begin position="1"/>
        <end position="10"/>
    </location>
</feature>
<dbReference type="Proteomes" id="UP000799118">
    <property type="component" value="Unassembled WGS sequence"/>
</dbReference>
<dbReference type="AlphaFoldDB" id="A0A6A4HDJ4"/>
<dbReference type="InterPro" id="IPR016159">
    <property type="entry name" value="Cullin_repeat-like_dom_sf"/>
</dbReference>
<feature type="region of interest" description="Disordered" evidence="1">
    <location>
        <begin position="1"/>
        <end position="20"/>
    </location>
</feature>
<proteinExistence type="predicted"/>
<dbReference type="EMBL" id="ML769524">
    <property type="protein sequence ID" value="KAE9395850.1"/>
    <property type="molecule type" value="Genomic_DNA"/>
</dbReference>
<reference evidence="2" key="1">
    <citation type="journal article" date="2019" name="Environ. Microbiol.">
        <title>Fungal ecological strategies reflected in gene transcription - a case study of two litter decomposers.</title>
        <authorList>
            <person name="Barbi F."/>
            <person name="Kohler A."/>
            <person name="Barry K."/>
            <person name="Baskaran P."/>
            <person name="Daum C."/>
            <person name="Fauchery L."/>
            <person name="Ihrmark K."/>
            <person name="Kuo A."/>
            <person name="LaButti K."/>
            <person name="Lipzen A."/>
            <person name="Morin E."/>
            <person name="Grigoriev I.V."/>
            <person name="Henrissat B."/>
            <person name="Lindahl B."/>
            <person name="Martin F."/>
        </authorList>
    </citation>
    <scope>NUCLEOTIDE SEQUENCE</scope>
    <source>
        <strain evidence="2">JB14</strain>
    </source>
</reference>